<organism evidence="7 8">
    <name type="scientific">Blepharisma stoltei</name>
    <dbReference type="NCBI Taxonomy" id="1481888"/>
    <lineage>
        <taxon>Eukaryota</taxon>
        <taxon>Sar</taxon>
        <taxon>Alveolata</taxon>
        <taxon>Ciliophora</taxon>
        <taxon>Postciliodesmatophora</taxon>
        <taxon>Heterotrichea</taxon>
        <taxon>Heterotrichida</taxon>
        <taxon>Blepharismidae</taxon>
        <taxon>Blepharisma</taxon>
    </lineage>
</organism>
<protein>
    <recommendedName>
        <fullName evidence="9">2-(3-amino-3-carboxypropyl)histidine synthase subunit 2</fullName>
    </recommendedName>
</protein>
<dbReference type="SFLD" id="SFLDS00032">
    <property type="entry name" value="Radical_SAM_3-amino-3-carboxyp"/>
    <property type="match status" value="1"/>
</dbReference>
<accession>A0AAU9J2A5</accession>
<dbReference type="Gene3D" id="3.40.50.11840">
    <property type="entry name" value="Diphthamide synthesis DPH1/DPH2 domain 1"/>
    <property type="match status" value="1"/>
</dbReference>
<evidence type="ECO:0000256" key="2">
    <source>
        <dbReference type="ARBA" id="ARBA00005156"/>
    </source>
</evidence>
<keyword evidence="6" id="KW-0411">Iron-sulfur</keyword>
<dbReference type="GO" id="GO:0017183">
    <property type="term" value="P:protein histidyl modification to diphthamide"/>
    <property type="evidence" value="ECO:0007669"/>
    <property type="project" value="InterPro"/>
</dbReference>
<dbReference type="EMBL" id="CAJZBQ010000020">
    <property type="protein sequence ID" value="CAG9318466.1"/>
    <property type="molecule type" value="Genomic_DNA"/>
</dbReference>
<dbReference type="Proteomes" id="UP001162131">
    <property type="component" value="Unassembled WGS sequence"/>
</dbReference>
<evidence type="ECO:0000313" key="8">
    <source>
        <dbReference type="Proteomes" id="UP001162131"/>
    </source>
</evidence>
<evidence type="ECO:0008006" key="9">
    <source>
        <dbReference type="Google" id="ProtNLM"/>
    </source>
</evidence>
<evidence type="ECO:0000256" key="1">
    <source>
        <dbReference type="ARBA" id="ARBA00001966"/>
    </source>
</evidence>
<dbReference type="GO" id="GO:0051536">
    <property type="term" value="F:iron-sulfur cluster binding"/>
    <property type="evidence" value="ECO:0007669"/>
    <property type="project" value="UniProtKB-KW"/>
</dbReference>
<dbReference type="NCBIfam" id="TIGR00322">
    <property type="entry name" value="diphth2_R"/>
    <property type="match status" value="2"/>
</dbReference>
<proteinExistence type="inferred from homology"/>
<evidence type="ECO:0000256" key="3">
    <source>
        <dbReference type="ARBA" id="ARBA00006179"/>
    </source>
</evidence>
<keyword evidence="4" id="KW-0479">Metal-binding</keyword>
<comment type="pathway">
    <text evidence="2">Protein modification; peptidyl-diphthamide biosynthesis.</text>
</comment>
<dbReference type="GO" id="GO:0046872">
    <property type="term" value="F:metal ion binding"/>
    <property type="evidence" value="ECO:0007669"/>
    <property type="project" value="UniProtKB-KW"/>
</dbReference>
<dbReference type="FunFam" id="3.40.50.11860:FF:000001">
    <property type="entry name" value="2-(3-amino-3-carboxypropyl)histidine synthase subunit 2"/>
    <property type="match status" value="1"/>
</dbReference>
<dbReference type="InterPro" id="IPR042265">
    <property type="entry name" value="DPH1/DPH2_3"/>
</dbReference>
<reference evidence="7" key="1">
    <citation type="submission" date="2021-09" db="EMBL/GenBank/DDBJ databases">
        <authorList>
            <consortium name="AG Swart"/>
            <person name="Singh M."/>
            <person name="Singh A."/>
            <person name="Seah K."/>
            <person name="Emmerich C."/>
        </authorList>
    </citation>
    <scope>NUCLEOTIDE SEQUENCE</scope>
    <source>
        <strain evidence="7">ATCC30299</strain>
    </source>
</reference>
<comment type="cofactor">
    <cofactor evidence="1">
        <name>[4Fe-4S] cluster</name>
        <dbReference type="ChEBI" id="CHEBI:49883"/>
    </cofactor>
</comment>
<keyword evidence="5" id="KW-0408">Iron</keyword>
<dbReference type="InterPro" id="IPR016435">
    <property type="entry name" value="DPH1/DPH2"/>
</dbReference>
<gene>
    <name evidence="7" type="ORF">BSTOLATCC_MIC20940</name>
</gene>
<dbReference type="PANTHER" id="PTHR10762:SF2">
    <property type="entry name" value="2-(3-AMINO-3-CARBOXYPROPYL)HISTIDINE SYNTHASE SUBUNIT 2"/>
    <property type="match status" value="1"/>
</dbReference>
<dbReference type="AlphaFoldDB" id="A0AAU9J2A5"/>
<dbReference type="GO" id="GO:0090560">
    <property type="term" value="F:2-(3-amino-3-carboxypropyl)histidine synthase activity"/>
    <property type="evidence" value="ECO:0007669"/>
    <property type="project" value="InterPro"/>
</dbReference>
<evidence type="ECO:0000256" key="5">
    <source>
        <dbReference type="ARBA" id="ARBA00023004"/>
    </source>
</evidence>
<dbReference type="InterPro" id="IPR042263">
    <property type="entry name" value="DPH1/DPH2_1"/>
</dbReference>
<dbReference type="Pfam" id="PF01866">
    <property type="entry name" value="Diphthamide_syn"/>
    <property type="match status" value="2"/>
</dbReference>
<comment type="caution">
    <text evidence="7">The sequence shown here is derived from an EMBL/GenBank/DDBJ whole genome shotgun (WGS) entry which is preliminary data.</text>
</comment>
<keyword evidence="8" id="KW-1185">Reference proteome</keyword>
<evidence type="ECO:0000256" key="4">
    <source>
        <dbReference type="ARBA" id="ARBA00022723"/>
    </source>
</evidence>
<dbReference type="PANTHER" id="PTHR10762">
    <property type="entry name" value="DIPHTHAMIDE BIOSYNTHESIS PROTEIN"/>
    <property type="match status" value="1"/>
</dbReference>
<evidence type="ECO:0000313" key="7">
    <source>
        <dbReference type="EMBL" id="CAG9318466.1"/>
    </source>
</evidence>
<sequence length="349" mass="39184">MINLEEVRSFIATHNAKTVALQLHSSISDLSITVSDALREAFPEVKFAIIGDSPFSSCCTDYISAKHMPAQGIIHIGHSCSTESSIPVLVLPEPMSPNFQALRENIHTFPNKIFLVLSHPNDAIEQEAAQIIRQAEKEVTNSRDEADGILFIGNGYSIPCLIQKAEQDIWTLTNSSLTRHNSYSFISMRYHYVSIVQDATIFGLLILSLPYYNSISAKIKALLRKNKKEAYPIYLGKITPLKLGNFSDIDMFVLIGCPHTPLPDNREFFKPVITPFELEVGLNHNWDGSYSTKFEGDYETEHIPLSSTENAERFSRRSFKGLTPEVEGVKEIEEGYKGIAMCYENEIAK</sequence>
<evidence type="ECO:0000256" key="6">
    <source>
        <dbReference type="ARBA" id="ARBA00023014"/>
    </source>
</evidence>
<comment type="similarity">
    <text evidence="3">Belongs to the DPH1/DPH2 family. DPH2 subfamily.</text>
</comment>
<name>A0AAU9J2A5_9CILI</name>
<dbReference type="Gene3D" id="3.40.50.11860">
    <property type="entry name" value="Diphthamide synthesis DPH1/DPH2 domain 3"/>
    <property type="match status" value="1"/>
</dbReference>